<dbReference type="Proteomes" id="UP000054826">
    <property type="component" value="Unassembled WGS sequence"/>
</dbReference>
<comment type="caution">
    <text evidence="1">The sequence shown here is derived from an EMBL/GenBank/DDBJ whole genome shotgun (WGS) entry which is preliminary data.</text>
</comment>
<dbReference type="EMBL" id="JYDV01000045">
    <property type="protein sequence ID" value="KRZ38539.1"/>
    <property type="molecule type" value="Genomic_DNA"/>
</dbReference>
<reference evidence="1 2" key="1">
    <citation type="submission" date="2015-01" db="EMBL/GenBank/DDBJ databases">
        <title>Evolution of Trichinella species and genotypes.</title>
        <authorList>
            <person name="Korhonen P.K."/>
            <person name="Edoardo P."/>
            <person name="Giuseppe L.R."/>
            <person name="Gasser R.B."/>
        </authorList>
    </citation>
    <scope>NUCLEOTIDE SEQUENCE [LARGE SCALE GENOMIC DNA]</scope>
    <source>
        <strain evidence="1">ISS176</strain>
    </source>
</reference>
<dbReference type="AlphaFoldDB" id="A0A0V1JU94"/>
<evidence type="ECO:0000313" key="1">
    <source>
        <dbReference type="EMBL" id="KRZ38539.1"/>
    </source>
</evidence>
<sequence>MVLCFIQSISPSTTASIILPTSLKKKRLFISLILYTVRDTLTGWRKFIKRQIELHHLMGWNKFSLIPARQHLYIVFLAYHKIISLAQKLNNGKNCCLF</sequence>
<name>A0A0V1JU94_TRIPS</name>
<organism evidence="1 2">
    <name type="scientific">Trichinella pseudospiralis</name>
    <name type="common">Parasitic roundworm</name>
    <dbReference type="NCBI Taxonomy" id="6337"/>
    <lineage>
        <taxon>Eukaryota</taxon>
        <taxon>Metazoa</taxon>
        <taxon>Ecdysozoa</taxon>
        <taxon>Nematoda</taxon>
        <taxon>Enoplea</taxon>
        <taxon>Dorylaimia</taxon>
        <taxon>Trichinellida</taxon>
        <taxon>Trichinellidae</taxon>
        <taxon>Trichinella</taxon>
    </lineage>
</organism>
<gene>
    <name evidence="1" type="ORF">T4C_5563</name>
</gene>
<proteinExistence type="predicted"/>
<protein>
    <submittedName>
        <fullName evidence="1">Uncharacterized protein</fullName>
    </submittedName>
</protein>
<accession>A0A0V1JU94</accession>
<evidence type="ECO:0000313" key="2">
    <source>
        <dbReference type="Proteomes" id="UP000054826"/>
    </source>
</evidence>